<keyword evidence="10" id="KW-1185">Reference proteome</keyword>
<dbReference type="PANTHER" id="PTHR34933:SF1">
    <property type="entry name" value="FLAGELLAR L-RING PROTEIN"/>
    <property type="match status" value="1"/>
</dbReference>
<dbReference type="PRINTS" id="PR01008">
    <property type="entry name" value="FLGLRINGFLGH"/>
</dbReference>
<evidence type="ECO:0000256" key="2">
    <source>
        <dbReference type="ARBA" id="ARBA00006929"/>
    </source>
</evidence>
<evidence type="ECO:0000256" key="4">
    <source>
        <dbReference type="ARBA" id="ARBA00023136"/>
    </source>
</evidence>
<feature type="signal peptide" evidence="8">
    <location>
        <begin position="1"/>
        <end position="36"/>
    </location>
</feature>
<dbReference type="KEGG" id="rce:RC1_1390"/>
<evidence type="ECO:0000256" key="5">
    <source>
        <dbReference type="ARBA" id="ARBA00023143"/>
    </source>
</evidence>
<dbReference type="GO" id="GO:0009427">
    <property type="term" value="C:bacterial-type flagellum basal body, distal rod, L ring"/>
    <property type="evidence" value="ECO:0007669"/>
    <property type="project" value="InterPro"/>
</dbReference>
<evidence type="ECO:0000313" key="10">
    <source>
        <dbReference type="Proteomes" id="UP000001591"/>
    </source>
</evidence>
<evidence type="ECO:0000256" key="3">
    <source>
        <dbReference type="ARBA" id="ARBA00022729"/>
    </source>
</evidence>
<name>B6IT36_RHOCS</name>
<comment type="subunit">
    <text evidence="7">The basal body constitutes a major portion of the flagellar organelle and consists of four rings (L,P,S, and M) mounted on a central rod.</text>
</comment>
<proteinExistence type="inferred from homology"/>
<dbReference type="AlphaFoldDB" id="B6IT36"/>
<dbReference type="GO" id="GO:0009279">
    <property type="term" value="C:cell outer membrane"/>
    <property type="evidence" value="ECO:0007669"/>
    <property type="project" value="UniProtKB-SubCell"/>
</dbReference>
<keyword evidence="9" id="KW-0282">Flagellum</keyword>
<evidence type="ECO:0000256" key="6">
    <source>
        <dbReference type="ARBA" id="ARBA00023237"/>
    </source>
</evidence>
<sequence length="259" mass="28080">MIRPVTTVGTRRSGKVLVLAAAVSLLSACSSMDRLASVGQTPPLTPIQNPATAPGYQPVSLPMPAPAQGEREANSLWRAGARAFFRDQRANRVGDILTITIQINDKAQIQNQSQRTRNGKENMGIPGLFGLQRNIARVLPTPDNDTLESLVKTTADSSSVGTGSIGRSEQINMQVAALITQVLPNGNLVVQGKQEVRVNYEVRELTINGIIRPEDITSQNTISYEKIAEARISYGGRGHISDVQQPRWGQQVFDIVAPF</sequence>
<reference evidence="9 10" key="1">
    <citation type="journal article" date="2010" name="BMC Genomics">
        <title>Metabolic flexibility revealed in the genome of the cyst-forming alpha-1 proteobacterium Rhodospirillum centenum.</title>
        <authorList>
            <person name="Lu Y.K."/>
            <person name="Marden J."/>
            <person name="Han M."/>
            <person name="Swingley W.D."/>
            <person name="Mastrian S.D."/>
            <person name="Chowdhury S.R."/>
            <person name="Hao J."/>
            <person name="Helmy T."/>
            <person name="Kim S."/>
            <person name="Kurdoglu A.A."/>
            <person name="Matthies H.J."/>
            <person name="Rollo D."/>
            <person name="Stothard P."/>
            <person name="Blankenship R.E."/>
            <person name="Bauer C.E."/>
            <person name="Touchman J.W."/>
        </authorList>
    </citation>
    <scope>NUCLEOTIDE SEQUENCE [LARGE SCALE GENOMIC DNA]</scope>
    <source>
        <strain evidence="10">ATCC 51521 / SW</strain>
    </source>
</reference>
<dbReference type="EMBL" id="CP000613">
    <property type="protein sequence ID" value="ACI98794.1"/>
    <property type="molecule type" value="Genomic_DNA"/>
</dbReference>
<evidence type="ECO:0000256" key="7">
    <source>
        <dbReference type="HAMAP-Rule" id="MF_00415"/>
    </source>
</evidence>
<keyword evidence="9" id="KW-0969">Cilium</keyword>
<keyword evidence="3 7" id="KW-0732">Signal</keyword>
<dbReference type="HOGENOM" id="CLU_069313_1_2_5"/>
<keyword evidence="7" id="KW-0449">Lipoprotein</keyword>
<dbReference type="NCBIfam" id="NF001305">
    <property type="entry name" value="PRK00249.1-5"/>
    <property type="match status" value="1"/>
</dbReference>
<dbReference type="GO" id="GO:0071973">
    <property type="term" value="P:bacterial-type flagellum-dependent cell motility"/>
    <property type="evidence" value="ECO:0007669"/>
    <property type="project" value="InterPro"/>
</dbReference>
<gene>
    <name evidence="7 9" type="primary">flgH</name>
    <name evidence="9" type="ordered locus">RC1_1390</name>
</gene>
<keyword evidence="9" id="KW-0966">Cell projection</keyword>
<dbReference type="Pfam" id="PF02107">
    <property type="entry name" value="FlgH"/>
    <property type="match status" value="1"/>
</dbReference>
<protein>
    <recommendedName>
        <fullName evidence="7">Flagellar L-ring protein</fullName>
    </recommendedName>
    <alternativeName>
        <fullName evidence="7">Basal body L-ring protein</fullName>
    </alternativeName>
</protein>
<dbReference type="STRING" id="414684.RC1_1390"/>
<dbReference type="RefSeq" id="WP_012566581.1">
    <property type="nucleotide sequence ID" value="NC_011420.2"/>
</dbReference>
<evidence type="ECO:0000313" key="9">
    <source>
        <dbReference type="EMBL" id="ACI98794.1"/>
    </source>
</evidence>
<keyword evidence="4 7" id="KW-0472">Membrane</keyword>
<comment type="similarity">
    <text evidence="2 7">Belongs to the FlgH family.</text>
</comment>
<evidence type="ECO:0000256" key="1">
    <source>
        <dbReference type="ARBA" id="ARBA00002591"/>
    </source>
</evidence>
<comment type="subcellular location">
    <subcellularLocation>
        <location evidence="7">Cell outer membrane</location>
        <topology evidence="7">Lipid-anchor</topology>
    </subcellularLocation>
    <subcellularLocation>
        <location evidence="7">Bacterial flagellum basal body</location>
    </subcellularLocation>
</comment>
<dbReference type="InterPro" id="IPR000527">
    <property type="entry name" value="Flag_Lring"/>
</dbReference>
<dbReference type="Proteomes" id="UP000001591">
    <property type="component" value="Chromosome"/>
</dbReference>
<organism evidence="9 10">
    <name type="scientific">Rhodospirillum centenum (strain ATCC 51521 / SW)</name>
    <dbReference type="NCBI Taxonomy" id="414684"/>
    <lineage>
        <taxon>Bacteria</taxon>
        <taxon>Pseudomonadati</taxon>
        <taxon>Pseudomonadota</taxon>
        <taxon>Alphaproteobacteria</taxon>
        <taxon>Rhodospirillales</taxon>
        <taxon>Rhodospirillaceae</taxon>
        <taxon>Rhodospirillum</taxon>
    </lineage>
</organism>
<feature type="chain" id="PRO_5008949643" description="Flagellar L-ring protein" evidence="8">
    <location>
        <begin position="37"/>
        <end position="259"/>
    </location>
</feature>
<dbReference type="PROSITE" id="PS51257">
    <property type="entry name" value="PROKAR_LIPOPROTEIN"/>
    <property type="match status" value="1"/>
</dbReference>
<comment type="function">
    <text evidence="1 7">Assembles around the rod to form the L-ring and probably protects the motor/basal body from shearing forces during rotation.</text>
</comment>
<dbReference type="OrthoDB" id="9789227at2"/>
<accession>B6IT36</accession>
<evidence type="ECO:0000256" key="8">
    <source>
        <dbReference type="SAM" id="SignalP"/>
    </source>
</evidence>
<dbReference type="PANTHER" id="PTHR34933">
    <property type="entry name" value="FLAGELLAR L-RING PROTEIN"/>
    <property type="match status" value="1"/>
</dbReference>
<keyword evidence="5 7" id="KW-0975">Bacterial flagellum</keyword>
<dbReference type="eggNOG" id="COG2063">
    <property type="taxonomic scope" value="Bacteria"/>
</dbReference>
<dbReference type="GO" id="GO:0003774">
    <property type="term" value="F:cytoskeletal motor activity"/>
    <property type="evidence" value="ECO:0007669"/>
    <property type="project" value="InterPro"/>
</dbReference>
<keyword evidence="6 7" id="KW-0998">Cell outer membrane</keyword>
<dbReference type="HAMAP" id="MF_00415">
    <property type="entry name" value="FlgH"/>
    <property type="match status" value="1"/>
</dbReference>